<reference evidence="1 2" key="1">
    <citation type="journal article" date="2023" name="Science">
        <title>Complex scaffold remodeling in plant triterpene biosynthesis.</title>
        <authorList>
            <person name="De La Pena R."/>
            <person name="Hodgson H."/>
            <person name="Liu J.C."/>
            <person name="Stephenson M.J."/>
            <person name="Martin A.C."/>
            <person name="Owen C."/>
            <person name="Harkess A."/>
            <person name="Leebens-Mack J."/>
            <person name="Jimenez L.E."/>
            <person name="Osbourn A."/>
            <person name="Sattely E.S."/>
        </authorList>
    </citation>
    <scope>NUCLEOTIDE SEQUENCE [LARGE SCALE GENOMIC DNA]</scope>
    <source>
        <strain evidence="2">cv. JPN11</strain>
        <tissue evidence="1">Leaf</tissue>
    </source>
</reference>
<keyword evidence="2" id="KW-1185">Reference proteome</keyword>
<accession>A0ACC1XQQ2</accession>
<proteinExistence type="predicted"/>
<comment type="caution">
    <text evidence="1">The sequence shown here is derived from an EMBL/GenBank/DDBJ whole genome shotgun (WGS) entry which is preliminary data.</text>
</comment>
<evidence type="ECO:0000313" key="2">
    <source>
        <dbReference type="Proteomes" id="UP001164539"/>
    </source>
</evidence>
<keyword evidence="1" id="KW-0808">Transferase</keyword>
<dbReference type="EMBL" id="CM051401">
    <property type="protein sequence ID" value="KAJ4713710.1"/>
    <property type="molecule type" value="Genomic_DNA"/>
</dbReference>
<gene>
    <name evidence="1" type="ORF">OWV82_015765</name>
</gene>
<sequence length="273" mass="29788">MATELELEEETEMKMVKLGSYEGKVRLLMVGGESESAAEETMLLWGIQQPTLSKPNAFVAQSSLNLRIDACGHSITILQSPSSLGTPGVTGSVMWDSGVVLGKFLEHSVDSGMLSLQGKKIVELGSGCGLVGCIAALLGAQVILTDLPDRMRLLKKNIETNLRPGELRGSAIVKELTWGDDPDQELIEPLPDYVLGSDVIYSEGAVLDLLDTLLQLCGNRTTIFLAGELRNDTVLEYFLEAAMKDFVVGRVDQTQWHPDYCSPRVVMYILVKK</sequence>
<dbReference type="Proteomes" id="UP001164539">
    <property type="component" value="Chromosome 8"/>
</dbReference>
<organism evidence="1 2">
    <name type="scientific">Melia azedarach</name>
    <name type="common">Chinaberry tree</name>
    <dbReference type="NCBI Taxonomy" id="155640"/>
    <lineage>
        <taxon>Eukaryota</taxon>
        <taxon>Viridiplantae</taxon>
        <taxon>Streptophyta</taxon>
        <taxon>Embryophyta</taxon>
        <taxon>Tracheophyta</taxon>
        <taxon>Spermatophyta</taxon>
        <taxon>Magnoliopsida</taxon>
        <taxon>eudicotyledons</taxon>
        <taxon>Gunneridae</taxon>
        <taxon>Pentapetalae</taxon>
        <taxon>rosids</taxon>
        <taxon>malvids</taxon>
        <taxon>Sapindales</taxon>
        <taxon>Meliaceae</taxon>
        <taxon>Melia</taxon>
    </lineage>
</organism>
<name>A0ACC1XQQ2_MELAZ</name>
<protein>
    <submittedName>
        <fullName evidence="1">Protein N-lysine methyltransferase</fullName>
    </submittedName>
</protein>
<keyword evidence="1" id="KW-0489">Methyltransferase</keyword>
<evidence type="ECO:0000313" key="1">
    <source>
        <dbReference type="EMBL" id="KAJ4713710.1"/>
    </source>
</evidence>